<keyword evidence="1" id="KW-0863">Zinc-finger</keyword>
<evidence type="ECO:0000313" key="5">
    <source>
        <dbReference type="Proteomes" id="UP000275846"/>
    </source>
</evidence>
<keyword evidence="1" id="KW-0862">Zinc</keyword>
<dbReference type="WBParaSite" id="SSLN_0000925201-mRNA-1">
    <property type="protein sequence ID" value="SSLN_0000925201-mRNA-1"/>
    <property type="gene ID" value="SSLN_0000925201"/>
</dbReference>
<accession>A0A183SXG3</accession>
<dbReference type="EMBL" id="UYSU01034920">
    <property type="protein sequence ID" value="VDL95296.1"/>
    <property type="molecule type" value="Genomic_DNA"/>
</dbReference>
<gene>
    <name evidence="4" type="ORF">SSLN_LOCUS8911</name>
</gene>
<dbReference type="PROSITE" id="PS00028">
    <property type="entry name" value="ZINC_FINGER_C2H2_1"/>
    <property type="match status" value="1"/>
</dbReference>
<reference evidence="4 5" key="2">
    <citation type="submission" date="2018-11" db="EMBL/GenBank/DDBJ databases">
        <authorList>
            <consortium name="Pathogen Informatics"/>
        </authorList>
    </citation>
    <scope>NUCLEOTIDE SEQUENCE [LARGE SCALE GENOMIC DNA]</scope>
    <source>
        <strain evidence="4 5">NST_G2</strain>
    </source>
</reference>
<dbReference type="InterPro" id="IPR013087">
    <property type="entry name" value="Znf_C2H2_type"/>
</dbReference>
<dbReference type="Proteomes" id="UP000275846">
    <property type="component" value="Unassembled WGS sequence"/>
</dbReference>
<dbReference type="OrthoDB" id="6321282at2759"/>
<evidence type="ECO:0000259" key="3">
    <source>
        <dbReference type="PROSITE" id="PS50157"/>
    </source>
</evidence>
<dbReference type="GO" id="GO:0008270">
    <property type="term" value="F:zinc ion binding"/>
    <property type="evidence" value="ECO:0007669"/>
    <property type="project" value="UniProtKB-KW"/>
</dbReference>
<keyword evidence="1" id="KW-0479">Metal-binding</keyword>
<keyword evidence="5" id="KW-1185">Reference proteome</keyword>
<evidence type="ECO:0000313" key="4">
    <source>
        <dbReference type="EMBL" id="VDL95296.1"/>
    </source>
</evidence>
<feature type="domain" description="C2H2-type" evidence="3">
    <location>
        <begin position="65"/>
        <end position="92"/>
    </location>
</feature>
<organism evidence="6">
    <name type="scientific">Schistocephalus solidus</name>
    <name type="common">Tapeworm</name>
    <dbReference type="NCBI Taxonomy" id="70667"/>
    <lineage>
        <taxon>Eukaryota</taxon>
        <taxon>Metazoa</taxon>
        <taxon>Spiralia</taxon>
        <taxon>Lophotrochozoa</taxon>
        <taxon>Platyhelminthes</taxon>
        <taxon>Cestoda</taxon>
        <taxon>Eucestoda</taxon>
        <taxon>Diphyllobothriidea</taxon>
        <taxon>Diphyllobothriidae</taxon>
        <taxon>Schistocephalus</taxon>
    </lineage>
</organism>
<evidence type="ECO:0000256" key="1">
    <source>
        <dbReference type="PROSITE-ProRule" id="PRU00042"/>
    </source>
</evidence>
<dbReference type="AlphaFoldDB" id="A0A183SXG3"/>
<protein>
    <submittedName>
        <fullName evidence="6">C2H2-type domain-containing protein</fullName>
    </submittedName>
</protein>
<sequence length="127" mass="14079">MHTLRSTILSATATSTTMNDIPQPLTISPAHTAPATSTHASAWSVTSESTVPVPGAPTYSQRTRLHCPHCSCAFTHRMGLLGHTRLHDNLRIWFLRPFNYPYELNMMKRIIITDTPDSFSSRSSVLG</sequence>
<reference evidence="6" key="1">
    <citation type="submission" date="2016-06" db="UniProtKB">
        <authorList>
            <consortium name="WormBaseParasite"/>
        </authorList>
    </citation>
    <scope>IDENTIFICATION</scope>
</reference>
<name>A0A183SXG3_SCHSO</name>
<evidence type="ECO:0000313" key="6">
    <source>
        <dbReference type="WBParaSite" id="SSLN_0000925201-mRNA-1"/>
    </source>
</evidence>
<dbReference type="PROSITE" id="PS50157">
    <property type="entry name" value="ZINC_FINGER_C2H2_2"/>
    <property type="match status" value="1"/>
</dbReference>
<feature type="region of interest" description="Disordered" evidence="2">
    <location>
        <begin position="38"/>
        <end position="57"/>
    </location>
</feature>
<proteinExistence type="predicted"/>
<evidence type="ECO:0000256" key="2">
    <source>
        <dbReference type="SAM" id="MobiDB-lite"/>
    </source>
</evidence>